<dbReference type="InParanoid" id="C1EBS0"/>
<dbReference type="EMBL" id="CP001329">
    <property type="protein sequence ID" value="ACO65771.1"/>
    <property type="molecule type" value="Genomic_DNA"/>
</dbReference>
<organism evidence="12 13">
    <name type="scientific">Micromonas commoda (strain RCC299 / NOUM17 / CCMP2709)</name>
    <name type="common">Picoplanktonic green alga</name>
    <dbReference type="NCBI Taxonomy" id="296587"/>
    <lineage>
        <taxon>Eukaryota</taxon>
        <taxon>Viridiplantae</taxon>
        <taxon>Chlorophyta</taxon>
        <taxon>Mamiellophyceae</taxon>
        <taxon>Mamiellales</taxon>
        <taxon>Mamiellaceae</taxon>
        <taxon>Micromonas</taxon>
    </lineage>
</organism>
<evidence type="ECO:0000256" key="11">
    <source>
        <dbReference type="HAMAP-Rule" id="MF_03046"/>
    </source>
</evidence>
<dbReference type="RefSeq" id="XP_002504513.1">
    <property type="nucleotide sequence ID" value="XM_002504467.1"/>
</dbReference>
<evidence type="ECO:0000256" key="10">
    <source>
        <dbReference type="ARBA" id="ARBA00023242"/>
    </source>
</evidence>
<dbReference type="FunFam" id="1.10.246.140:FF:000001">
    <property type="entry name" value="Transcription and mRNA export factor ENY2"/>
    <property type="match status" value="1"/>
</dbReference>
<keyword evidence="3 11" id="KW-0509">mRNA transport</keyword>
<protein>
    <recommendedName>
        <fullName evidence="11">Transcription and mRNA export factor ENY2</fullName>
    </recommendedName>
    <alternativeName>
        <fullName evidence="11">Enhancer of yellow 2 transcription factor homolog</fullName>
    </alternativeName>
</protein>
<dbReference type="eggNOG" id="KOG4479">
    <property type="taxonomic scope" value="Eukaryota"/>
</dbReference>
<evidence type="ECO:0000256" key="4">
    <source>
        <dbReference type="ARBA" id="ARBA00022853"/>
    </source>
</evidence>
<dbReference type="OMA" id="KLIECAW"/>
<evidence type="ECO:0000313" key="13">
    <source>
        <dbReference type="Proteomes" id="UP000002009"/>
    </source>
</evidence>
<evidence type="ECO:0000256" key="6">
    <source>
        <dbReference type="ARBA" id="ARBA00023010"/>
    </source>
</evidence>
<sequence length="101" mass="11687">MNDQQAGVGNDRTQQSLQEAINQRLVETGERERLKQLLRERLIECGWRDELKERCKRVVKERGFENVTADELAREIAPLGRATVPDAVKAELLKNIRTFLK</sequence>
<dbReference type="AlphaFoldDB" id="C1EBS0"/>
<keyword evidence="4 11" id="KW-0156">Chromatin regulator</keyword>
<evidence type="ECO:0000256" key="5">
    <source>
        <dbReference type="ARBA" id="ARBA00022927"/>
    </source>
</evidence>
<dbReference type="GO" id="GO:0005643">
    <property type="term" value="C:nuclear pore"/>
    <property type="evidence" value="ECO:0007669"/>
    <property type="project" value="UniProtKB-UniRule"/>
</dbReference>
<keyword evidence="13" id="KW-1185">Reference proteome</keyword>
<evidence type="ECO:0000256" key="2">
    <source>
        <dbReference type="ARBA" id="ARBA00022448"/>
    </source>
</evidence>
<dbReference type="STRING" id="296587.C1EBS0"/>
<evidence type="ECO:0000313" key="12">
    <source>
        <dbReference type="EMBL" id="ACO65771.1"/>
    </source>
</evidence>
<evidence type="ECO:0000256" key="8">
    <source>
        <dbReference type="ARBA" id="ARBA00023159"/>
    </source>
</evidence>
<dbReference type="Proteomes" id="UP000002009">
    <property type="component" value="Chromosome 9"/>
</dbReference>
<evidence type="ECO:0000256" key="1">
    <source>
        <dbReference type="ARBA" id="ARBA00004642"/>
    </source>
</evidence>
<dbReference type="GO" id="GO:0070390">
    <property type="term" value="C:transcription export complex 2"/>
    <property type="evidence" value="ECO:0007669"/>
    <property type="project" value="UniProtKB-UniRule"/>
</dbReference>
<keyword evidence="10 11" id="KW-0539">Nucleus</keyword>
<dbReference type="HAMAP" id="MF_03046">
    <property type="entry name" value="ENY2_Sus1"/>
    <property type="match status" value="1"/>
</dbReference>
<keyword evidence="5 11" id="KW-0653">Protein transport</keyword>
<keyword evidence="9 11" id="KW-0804">Transcription</keyword>
<dbReference type="InterPro" id="IPR038212">
    <property type="entry name" value="TF_EnY2_sf"/>
</dbReference>
<proteinExistence type="inferred from homology"/>
<gene>
    <name evidence="12" type="ORF">MICPUN_61168</name>
</gene>
<dbReference type="GO" id="GO:0000124">
    <property type="term" value="C:SAGA complex"/>
    <property type="evidence" value="ECO:0007669"/>
    <property type="project" value="UniProtKB-UniRule"/>
</dbReference>
<dbReference type="GO" id="GO:0006325">
    <property type="term" value="P:chromatin organization"/>
    <property type="evidence" value="ECO:0007669"/>
    <property type="project" value="UniProtKB-KW"/>
</dbReference>
<dbReference type="GO" id="GO:0005654">
    <property type="term" value="C:nucleoplasm"/>
    <property type="evidence" value="ECO:0007669"/>
    <property type="project" value="UniProtKB-SubCell"/>
</dbReference>
<keyword evidence="2 11" id="KW-0813">Transport</keyword>
<evidence type="ECO:0000256" key="7">
    <source>
        <dbReference type="ARBA" id="ARBA00023015"/>
    </source>
</evidence>
<dbReference type="GO" id="GO:0006368">
    <property type="term" value="P:transcription elongation by RNA polymerase II"/>
    <property type="evidence" value="ECO:0007669"/>
    <property type="project" value="UniProtKB-UniRule"/>
</dbReference>
<dbReference type="KEGG" id="mis:MICPUN_61168"/>
<dbReference type="FunCoup" id="C1EBS0">
    <property type="interactions" value="1404"/>
</dbReference>
<dbReference type="Pfam" id="PF10163">
    <property type="entry name" value="EnY2"/>
    <property type="match status" value="1"/>
</dbReference>
<name>C1EBS0_MICCC</name>
<dbReference type="GO" id="GO:0003713">
    <property type="term" value="F:transcription coactivator activity"/>
    <property type="evidence" value="ECO:0007669"/>
    <property type="project" value="UniProtKB-UniRule"/>
</dbReference>
<dbReference type="GeneID" id="8246377"/>
<keyword evidence="7 11" id="KW-0805">Transcription regulation</keyword>
<evidence type="ECO:0000256" key="9">
    <source>
        <dbReference type="ARBA" id="ARBA00023163"/>
    </source>
</evidence>
<dbReference type="Gene3D" id="1.10.246.140">
    <property type="match status" value="1"/>
</dbReference>
<comment type="subunit">
    <text evidence="11">Component of the nuclear pore complex (NPC)-associated TREX-2 complex (transcription and export complex 2). Component of the SAGA transcription coactivator-HAT complex. Within the SAGA complex, participates to a subcomplex of SAGA called the DUB module (deubiquitination module).</text>
</comment>
<dbReference type="InterPro" id="IPR018783">
    <property type="entry name" value="TF_ENY2"/>
</dbReference>
<dbReference type="OrthoDB" id="6221744at2759"/>
<comment type="subcellular location">
    <subcellularLocation>
        <location evidence="1 11">Nucleus</location>
        <location evidence="1 11">Nucleoplasm</location>
    </subcellularLocation>
</comment>
<comment type="function">
    <text evidence="11">Involved in mRNA export coupled transcription activation by association with both the TREX-2 and the SAGA complexes. The transcription regulatory histone acetylation (HAT) complex SAGA is a multiprotein complex that activates transcription by remodeling chromatin and mediating histone acetylation and deubiquitination. Within the SAGA complex, participates to a subcomplex that specifically deubiquitinates histones. The SAGA complex is recruited to specific gene promoters by activators, where it is required for transcription. The TREX-2 complex functions in docking export-competent ribonucleoprotein particles (mRNPs) to the nuclear entrance of the nuclear pore complex (nuclear basket). TREX-2 participates in mRNA export and accurate chromatin positioning in the nucleus by tethering genes to the nuclear periphery.</text>
</comment>
<evidence type="ECO:0000256" key="3">
    <source>
        <dbReference type="ARBA" id="ARBA00022816"/>
    </source>
</evidence>
<dbReference type="GO" id="GO:0071819">
    <property type="term" value="C:DUBm complex"/>
    <property type="evidence" value="ECO:0007669"/>
    <property type="project" value="UniProtKB-UniRule"/>
</dbReference>
<comment type="similarity">
    <text evidence="11">Belongs to the ENY2 family.</text>
</comment>
<dbReference type="GO" id="GO:0015031">
    <property type="term" value="P:protein transport"/>
    <property type="evidence" value="ECO:0007669"/>
    <property type="project" value="UniProtKB-KW"/>
</dbReference>
<keyword evidence="8 11" id="KW-0010">Activator</keyword>
<dbReference type="GO" id="GO:0006406">
    <property type="term" value="P:mRNA export from nucleus"/>
    <property type="evidence" value="ECO:0007669"/>
    <property type="project" value="UniProtKB-UniRule"/>
</dbReference>
<accession>C1EBS0</accession>
<reference evidence="12 13" key="1">
    <citation type="journal article" date="2009" name="Science">
        <title>Green evolution and dynamic adaptations revealed by genomes of the marine picoeukaryotes Micromonas.</title>
        <authorList>
            <person name="Worden A.Z."/>
            <person name="Lee J.H."/>
            <person name="Mock T."/>
            <person name="Rouze P."/>
            <person name="Simmons M.P."/>
            <person name="Aerts A.L."/>
            <person name="Allen A.E."/>
            <person name="Cuvelier M.L."/>
            <person name="Derelle E."/>
            <person name="Everett M.V."/>
            <person name="Foulon E."/>
            <person name="Grimwood J."/>
            <person name="Gundlach H."/>
            <person name="Henrissat B."/>
            <person name="Napoli C."/>
            <person name="McDonald S.M."/>
            <person name="Parker M.S."/>
            <person name="Rombauts S."/>
            <person name="Salamov A."/>
            <person name="Von Dassow P."/>
            <person name="Badger J.H."/>
            <person name="Coutinho P.M."/>
            <person name="Demir E."/>
            <person name="Dubchak I."/>
            <person name="Gentemann C."/>
            <person name="Eikrem W."/>
            <person name="Gready J.E."/>
            <person name="John U."/>
            <person name="Lanier W."/>
            <person name="Lindquist E.A."/>
            <person name="Lucas S."/>
            <person name="Mayer K.F."/>
            <person name="Moreau H."/>
            <person name="Not F."/>
            <person name="Otillar R."/>
            <person name="Panaud O."/>
            <person name="Pangilinan J."/>
            <person name="Paulsen I."/>
            <person name="Piegu B."/>
            <person name="Poliakov A."/>
            <person name="Robbens S."/>
            <person name="Schmutz J."/>
            <person name="Toulza E."/>
            <person name="Wyss T."/>
            <person name="Zelensky A."/>
            <person name="Zhou K."/>
            <person name="Armbrust E.V."/>
            <person name="Bhattacharya D."/>
            <person name="Goodenough U.W."/>
            <person name="Van de Peer Y."/>
            <person name="Grigoriev I.V."/>
        </authorList>
    </citation>
    <scope>NUCLEOTIDE SEQUENCE [LARGE SCALE GENOMIC DNA]</scope>
    <source>
        <strain evidence="13">RCC299 / NOUM17</strain>
    </source>
</reference>
<dbReference type="PANTHER" id="PTHR12514">
    <property type="entry name" value="ENHANCER OF YELLOW 2 TRANSCRIPTION FACTOR"/>
    <property type="match status" value="1"/>
</dbReference>
<keyword evidence="6 11" id="KW-0811">Translocation</keyword>